<name>A0A9N9IPL2_FUNMO</name>
<gene>
    <name evidence="1" type="ORF">FMOSSE_LOCUS16323</name>
</gene>
<dbReference type="Proteomes" id="UP000789375">
    <property type="component" value="Unassembled WGS sequence"/>
</dbReference>
<dbReference type="AlphaFoldDB" id="A0A9N9IPL2"/>
<sequence>FTLLNFTSSFDYTPLRQAKVTAAVVELFQTILKKGNANYQKALTTS</sequence>
<protein>
    <submittedName>
        <fullName evidence="1">7777_t:CDS:1</fullName>
    </submittedName>
</protein>
<evidence type="ECO:0000313" key="1">
    <source>
        <dbReference type="EMBL" id="CAG8744369.1"/>
    </source>
</evidence>
<evidence type="ECO:0000313" key="2">
    <source>
        <dbReference type="Proteomes" id="UP000789375"/>
    </source>
</evidence>
<dbReference type="EMBL" id="CAJVPP010022127">
    <property type="protein sequence ID" value="CAG8744369.1"/>
    <property type="molecule type" value="Genomic_DNA"/>
</dbReference>
<feature type="non-terminal residue" evidence="1">
    <location>
        <position position="1"/>
    </location>
</feature>
<accession>A0A9N9IPL2</accession>
<comment type="caution">
    <text evidence="1">The sequence shown here is derived from an EMBL/GenBank/DDBJ whole genome shotgun (WGS) entry which is preliminary data.</text>
</comment>
<proteinExistence type="predicted"/>
<keyword evidence="2" id="KW-1185">Reference proteome</keyword>
<organism evidence="1 2">
    <name type="scientific">Funneliformis mosseae</name>
    <name type="common">Endomycorrhizal fungus</name>
    <name type="synonym">Glomus mosseae</name>
    <dbReference type="NCBI Taxonomy" id="27381"/>
    <lineage>
        <taxon>Eukaryota</taxon>
        <taxon>Fungi</taxon>
        <taxon>Fungi incertae sedis</taxon>
        <taxon>Mucoromycota</taxon>
        <taxon>Glomeromycotina</taxon>
        <taxon>Glomeromycetes</taxon>
        <taxon>Glomerales</taxon>
        <taxon>Glomeraceae</taxon>
        <taxon>Funneliformis</taxon>
    </lineage>
</organism>
<reference evidence="1" key="1">
    <citation type="submission" date="2021-06" db="EMBL/GenBank/DDBJ databases">
        <authorList>
            <person name="Kallberg Y."/>
            <person name="Tangrot J."/>
            <person name="Rosling A."/>
        </authorList>
    </citation>
    <scope>NUCLEOTIDE SEQUENCE</scope>
    <source>
        <strain evidence="1">87-6 pot B 2015</strain>
    </source>
</reference>
<feature type="non-terminal residue" evidence="1">
    <location>
        <position position="46"/>
    </location>
</feature>